<feature type="active site" description="Proton donor" evidence="8">
    <location>
        <position position="230"/>
    </location>
</feature>
<keyword evidence="2" id="KW-1003">Cell membrane</keyword>
<evidence type="ECO:0000256" key="5">
    <source>
        <dbReference type="ARBA" id="ARBA00022801"/>
    </source>
</evidence>
<protein>
    <submittedName>
        <fullName evidence="11">Archaeosortase A, PGF-CTERM-specific</fullName>
    </submittedName>
</protein>
<organism evidence="11 12">
    <name type="scientific">Halomicrobium zhouii</name>
    <dbReference type="NCBI Taxonomy" id="767519"/>
    <lineage>
        <taxon>Archaea</taxon>
        <taxon>Methanobacteriati</taxon>
        <taxon>Methanobacteriota</taxon>
        <taxon>Stenosarchaea group</taxon>
        <taxon>Halobacteria</taxon>
        <taxon>Halobacteriales</taxon>
        <taxon>Haloarculaceae</taxon>
        <taxon>Halomicrobium</taxon>
    </lineage>
</organism>
<dbReference type="GO" id="GO:0006508">
    <property type="term" value="P:proteolysis"/>
    <property type="evidence" value="ECO:0007669"/>
    <property type="project" value="UniProtKB-KW"/>
</dbReference>
<dbReference type="OrthoDB" id="200496at2157"/>
<evidence type="ECO:0000313" key="11">
    <source>
        <dbReference type="EMBL" id="SFS08878.1"/>
    </source>
</evidence>
<feature type="transmembrane region" description="Helical" evidence="10">
    <location>
        <begin position="216"/>
        <end position="238"/>
    </location>
</feature>
<dbReference type="RefSeq" id="WP_089818132.1">
    <property type="nucleotide sequence ID" value="NZ_FOZK01000003.1"/>
</dbReference>
<dbReference type="EMBL" id="FOZK01000003">
    <property type="protein sequence ID" value="SFS08878.1"/>
    <property type="molecule type" value="Genomic_DNA"/>
</dbReference>
<proteinExistence type="predicted"/>
<reference evidence="11 12" key="1">
    <citation type="submission" date="2016-10" db="EMBL/GenBank/DDBJ databases">
        <authorList>
            <person name="de Groot N.N."/>
        </authorList>
    </citation>
    <scope>NUCLEOTIDE SEQUENCE [LARGE SCALE GENOMIC DNA]</scope>
    <source>
        <strain evidence="11 12">CGMCC 1.10457</strain>
    </source>
</reference>
<dbReference type="NCBIfam" id="TIGR04178">
    <property type="entry name" value="exo_archaeo"/>
    <property type="match status" value="1"/>
</dbReference>
<dbReference type="InterPro" id="IPR019127">
    <property type="entry name" value="Exosortase"/>
</dbReference>
<evidence type="ECO:0000256" key="10">
    <source>
        <dbReference type="SAM" id="Phobius"/>
    </source>
</evidence>
<sequence>MALQAAFLAIQPLDVSAPLSWLVVVAFLTAAVVERWDRELARRVAVGGWVLFGLFWLVLVPHFVFEIGSIVEGLGSIAAVPMSLYAGYRLWNGRDSLFVLTRAVGLMGLIYLPFVYVPGIESIPPRKWLVETVAGQTAYLMSLLGFDPTLVDGMAHNGYPITGKKYPDRSTFVFEGNTAPIRYTIITACTGIGSMSIIAGGVLAVSAPLRRKAKALAIALPIIYVLNLFRNVFIAIMFGHQKMQFFVEPIMGLIGTDDPQYVSYFLADRMLAQFGSVFAMILITWLVVKTLPEILVVVEDLLYLLTGSEYNLQDAFGVSGEPVPSPPDETGAD</sequence>
<evidence type="ECO:0000256" key="1">
    <source>
        <dbReference type="ARBA" id="ARBA00004651"/>
    </source>
</evidence>
<dbReference type="PIRSF" id="PIRSF025737">
    <property type="entry name" value="Cyco1"/>
    <property type="match status" value="1"/>
</dbReference>
<evidence type="ECO:0000256" key="6">
    <source>
        <dbReference type="ARBA" id="ARBA00022989"/>
    </source>
</evidence>
<evidence type="ECO:0000256" key="2">
    <source>
        <dbReference type="ARBA" id="ARBA00022475"/>
    </source>
</evidence>
<dbReference type="InterPro" id="IPR026392">
    <property type="entry name" value="Exo/Archaeosortase_dom"/>
</dbReference>
<evidence type="ECO:0000313" key="12">
    <source>
        <dbReference type="Proteomes" id="UP000199062"/>
    </source>
</evidence>
<comment type="subcellular location">
    <subcellularLocation>
        <location evidence="1">Cell membrane</location>
        <topology evidence="1">Multi-pass membrane protein</topology>
    </subcellularLocation>
</comment>
<dbReference type="STRING" id="767519.SAMN05216559_3537"/>
<accession>A0A1I6LZQ7</accession>
<dbReference type="Pfam" id="PF09721">
    <property type="entry name" value="Exosortase_EpsH"/>
    <property type="match status" value="1"/>
</dbReference>
<keyword evidence="3" id="KW-0645">Protease</keyword>
<feature type="site" description="Transition state stabilizer" evidence="9">
    <location>
        <position position="269"/>
    </location>
</feature>
<feature type="transmembrane region" description="Helical" evidence="10">
    <location>
        <begin position="70"/>
        <end position="88"/>
    </location>
</feature>
<feature type="transmembrane region" description="Helical" evidence="10">
    <location>
        <begin position="181"/>
        <end position="204"/>
    </location>
</feature>
<dbReference type="InterPro" id="IPR014522">
    <property type="entry name" value="ArtA"/>
</dbReference>
<dbReference type="GO" id="GO:0005886">
    <property type="term" value="C:plasma membrane"/>
    <property type="evidence" value="ECO:0007669"/>
    <property type="project" value="UniProtKB-SubCell"/>
</dbReference>
<feature type="active site" description="Acyl-thioester intermediate" evidence="8">
    <location>
        <position position="189"/>
    </location>
</feature>
<evidence type="ECO:0000256" key="3">
    <source>
        <dbReference type="ARBA" id="ARBA00022670"/>
    </source>
</evidence>
<dbReference type="GO" id="GO:0008233">
    <property type="term" value="F:peptidase activity"/>
    <property type="evidence" value="ECO:0007669"/>
    <property type="project" value="UniProtKB-KW"/>
</dbReference>
<evidence type="ECO:0000256" key="9">
    <source>
        <dbReference type="PIRSR" id="PIRSR025737-2"/>
    </source>
</evidence>
<keyword evidence="4 10" id="KW-0812">Transmembrane</keyword>
<name>A0A1I6LZQ7_9EURY</name>
<evidence type="ECO:0000256" key="7">
    <source>
        <dbReference type="ARBA" id="ARBA00023136"/>
    </source>
</evidence>
<feature type="transmembrane region" description="Helical" evidence="10">
    <location>
        <begin position="270"/>
        <end position="288"/>
    </location>
</feature>
<keyword evidence="12" id="KW-1185">Reference proteome</keyword>
<dbReference type="AlphaFoldDB" id="A0A1I6LZQ7"/>
<dbReference type="Proteomes" id="UP000199062">
    <property type="component" value="Unassembled WGS sequence"/>
</dbReference>
<feature type="transmembrane region" description="Helical" evidence="10">
    <location>
        <begin position="45"/>
        <end position="64"/>
    </location>
</feature>
<gene>
    <name evidence="11" type="ORF">SAMN05216559_3537</name>
</gene>
<keyword evidence="6 10" id="KW-1133">Transmembrane helix</keyword>
<evidence type="ECO:0000256" key="4">
    <source>
        <dbReference type="ARBA" id="ARBA00022692"/>
    </source>
</evidence>
<evidence type="ECO:0000256" key="8">
    <source>
        <dbReference type="PIRSR" id="PIRSR025737-1"/>
    </source>
</evidence>
<keyword evidence="5" id="KW-0378">Hydrolase</keyword>
<feature type="transmembrane region" description="Helical" evidence="10">
    <location>
        <begin position="15"/>
        <end position="33"/>
    </location>
</feature>
<keyword evidence="7 10" id="KW-0472">Membrane</keyword>
<dbReference type="NCBIfam" id="TIGR04125">
    <property type="entry name" value="exosort_PGF_TRM"/>
    <property type="match status" value="1"/>
</dbReference>
<feature type="transmembrane region" description="Helical" evidence="10">
    <location>
        <begin position="97"/>
        <end position="117"/>
    </location>
</feature>